<accession>A0ABU1LM55</accession>
<proteinExistence type="predicted"/>
<evidence type="ECO:0000313" key="1">
    <source>
        <dbReference type="EMBL" id="MDR6407621.1"/>
    </source>
</evidence>
<name>A0ABU1LM55_9BURK</name>
<protein>
    <submittedName>
        <fullName evidence="1">Uncharacterized protein</fullName>
    </submittedName>
</protein>
<sequence length="32" mass="3634">MTNVSRRFILKDDKTDRSGVVLDGIAERRALT</sequence>
<gene>
    <name evidence="1" type="ORF">J2804_001009</name>
</gene>
<keyword evidence="2" id="KW-1185">Reference proteome</keyword>
<evidence type="ECO:0000313" key="2">
    <source>
        <dbReference type="Proteomes" id="UP001264340"/>
    </source>
</evidence>
<dbReference type="EMBL" id="JAVDRP010000002">
    <property type="protein sequence ID" value="MDR6407621.1"/>
    <property type="molecule type" value="Genomic_DNA"/>
</dbReference>
<dbReference type="Proteomes" id="UP001264340">
    <property type="component" value="Unassembled WGS sequence"/>
</dbReference>
<reference evidence="1 2" key="1">
    <citation type="submission" date="2023-07" db="EMBL/GenBank/DDBJ databases">
        <title>Sorghum-associated microbial communities from plants grown in Nebraska, USA.</title>
        <authorList>
            <person name="Schachtman D."/>
        </authorList>
    </citation>
    <scope>NUCLEOTIDE SEQUENCE [LARGE SCALE GENOMIC DNA]</scope>
    <source>
        <strain evidence="1 2">DS1316</strain>
    </source>
</reference>
<organism evidence="1 2">
    <name type="scientific">Paraburkholderia terricola</name>
    <dbReference type="NCBI Taxonomy" id="169427"/>
    <lineage>
        <taxon>Bacteria</taxon>
        <taxon>Pseudomonadati</taxon>
        <taxon>Pseudomonadota</taxon>
        <taxon>Betaproteobacteria</taxon>
        <taxon>Burkholderiales</taxon>
        <taxon>Burkholderiaceae</taxon>
        <taxon>Paraburkholderia</taxon>
    </lineage>
</organism>
<comment type="caution">
    <text evidence="1">The sequence shown here is derived from an EMBL/GenBank/DDBJ whole genome shotgun (WGS) entry which is preliminary data.</text>
</comment>